<protein>
    <recommendedName>
        <fullName evidence="3">Secretion system C-terminal sorting domain-containing protein</fullName>
    </recommendedName>
</protein>
<dbReference type="NCBIfam" id="TIGR04183">
    <property type="entry name" value="Por_Secre_tail"/>
    <property type="match status" value="1"/>
</dbReference>
<proteinExistence type="predicted"/>
<dbReference type="EMBL" id="CP025791">
    <property type="protein sequence ID" value="AUP78691.1"/>
    <property type="molecule type" value="Genomic_DNA"/>
</dbReference>
<feature type="signal peptide" evidence="2">
    <location>
        <begin position="1"/>
        <end position="18"/>
    </location>
</feature>
<keyword evidence="1 2" id="KW-0732">Signal</keyword>
<feature type="chain" id="PRO_5014713894" description="Secretion system C-terminal sorting domain-containing protein" evidence="2">
    <location>
        <begin position="19"/>
        <end position="193"/>
    </location>
</feature>
<evidence type="ECO:0000259" key="3">
    <source>
        <dbReference type="Pfam" id="PF18962"/>
    </source>
</evidence>
<evidence type="ECO:0000256" key="2">
    <source>
        <dbReference type="SAM" id="SignalP"/>
    </source>
</evidence>
<dbReference type="RefSeq" id="WP_102755346.1">
    <property type="nucleotide sequence ID" value="NZ_CP025791.1"/>
</dbReference>
<reference evidence="4 5" key="1">
    <citation type="submission" date="2018-01" db="EMBL/GenBank/DDBJ databases">
        <title>Complete genome sequence of Flavivirga eckloniae ECD14 isolated from seaweed Ecklonia cava.</title>
        <authorList>
            <person name="Lee J.H."/>
            <person name="Baik K.S."/>
            <person name="Seong C.N."/>
        </authorList>
    </citation>
    <scope>NUCLEOTIDE SEQUENCE [LARGE SCALE GENOMIC DNA]</scope>
    <source>
        <strain evidence="4 5">ECD14</strain>
    </source>
</reference>
<dbReference type="Pfam" id="PF18962">
    <property type="entry name" value="Por_Secre_tail"/>
    <property type="match status" value="1"/>
</dbReference>
<evidence type="ECO:0000313" key="4">
    <source>
        <dbReference type="EMBL" id="AUP78691.1"/>
    </source>
</evidence>
<gene>
    <name evidence="4" type="ORF">C1H87_08210</name>
</gene>
<keyword evidence="5" id="KW-1185">Reference proteome</keyword>
<organism evidence="4 5">
    <name type="scientific">Flavivirga eckloniae</name>
    <dbReference type="NCBI Taxonomy" id="1803846"/>
    <lineage>
        <taxon>Bacteria</taxon>
        <taxon>Pseudomonadati</taxon>
        <taxon>Bacteroidota</taxon>
        <taxon>Flavobacteriia</taxon>
        <taxon>Flavobacteriales</taxon>
        <taxon>Flavobacteriaceae</taxon>
        <taxon>Flavivirga</taxon>
    </lineage>
</organism>
<name>A0A2K9PNP5_9FLAO</name>
<dbReference type="InterPro" id="IPR026444">
    <property type="entry name" value="Secre_tail"/>
</dbReference>
<evidence type="ECO:0000256" key="1">
    <source>
        <dbReference type="ARBA" id="ARBA00022729"/>
    </source>
</evidence>
<accession>A0A2K9PNP5</accession>
<evidence type="ECO:0000313" key="5">
    <source>
        <dbReference type="Proteomes" id="UP000235826"/>
    </source>
</evidence>
<sequence length="193" mass="21499">MKSKILLLALLLSLSLFSQENLTAIITGDCSNRSGTYQFNGIVNGKNHYQHSERASTSLGYNGSQWMLYQTGQMNGARAFNNLNTSSDLTPPKTGWTGASCNGTFILEYSSTLKTNNLTHDDKQIIISPNPSSENIEIKGLKKQHQRGVINNINGKKIKEIKNIYDKINISSLSKGIYFIIIDNTYSLKFLKN</sequence>
<dbReference type="Proteomes" id="UP000235826">
    <property type="component" value="Chromosome"/>
</dbReference>
<dbReference type="AlphaFoldDB" id="A0A2K9PNP5"/>
<dbReference type="KEGG" id="fek:C1H87_08210"/>
<feature type="domain" description="Secretion system C-terminal sorting" evidence="3">
    <location>
        <begin position="127"/>
        <end position="185"/>
    </location>
</feature>